<keyword evidence="1" id="KW-0732">Signal</keyword>
<feature type="signal peptide" evidence="1">
    <location>
        <begin position="1"/>
        <end position="20"/>
    </location>
</feature>
<dbReference type="KEGG" id="fak:FUA48_02200"/>
<dbReference type="Pfam" id="PF11276">
    <property type="entry name" value="DUF3078"/>
    <property type="match status" value="1"/>
</dbReference>
<accession>A0A5B9FRR8</accession>
<protein>
    <submittedName>
        <fullName evidence="2">DUF3078 domain-containing protein</fullName>
    </submittedName>
</protein>
<proteinExistence type="predicted"/>
<dbReference type="RefSeq" id="WP_147581914.1">
    <property type="nucleotide sequence ID" value="NZ_CP042831.1"/>
</dbReference>
<sequence length="315" mass="35456">MRIKAVLAVLFIIISTKATSQVIITTTLPDTISHWENTNKVGLDINQVAFINWSVGGNNAISGVIKGEFDKNYTRKNVNWANELILRYGLNSQEGQEVRKTEDKIQLTSTFGYRKDTVSNWYYSAKFNFNTQFANGYAYPNTDDEISGPFSPAYIFLGIGSEYKRKDLGLTVYMSPLTNKTTLVLNQTLANKGAFGVDKAVYDDLGNLVRSGKNSRTEVGVLLTGQLKRQIFKNIMMDQRISLYSDYINKFGNIDVDWQLQLDMTVNEYVKANIGTQLIYDNDIKSTKEVDGEVVTMGPKIQLKQMLGVGLSYTF</sequence>
<evidence type="ECO:0000313" key="3">
    <source>
        <dbReference type="Proteomes" id="UP000321222"/>
    </source>
</evidence>
<dbReference type="OrthoDB" id="1495718at2"/>
<reference evidence="2 3" key="1">
    <citation type="submission" date="2019-08" db="EMBL/GenBank/DDBJ databases">
        <title>Flavobacterium alkalisoli sp. nov., isolated from rhizosphere soil of Suaeda salsa.</title>
        <authorList>
            <person name="Sun J.-Q."/>
            <person name="Xu L."/>
        </authorList>
    </citation>
    <scope>NUCLEOTIDE SEQUENCE [LARGE SCALE GENOMIC DNA]</scope>
    <source>
        <strain evidence="2 3">XS-5</strain>
    </source>
</reference>
<organism evidence="2 3">
    <name type="scientific">Flavobacterium alkalisoli</name>
    <dbReference type="NCBI Taxonomy" id="2602769"/>
    <lineage>
        <taxon>Bacteria</taxon>
        <taxon>Pseudomonadati</taxon>
        <taxon>Bacteroidota</taxon>
        <taxon>Flavobacteriia</taxon>
        <taxon>Flavobacteriales</taxon>
        <taxon>Flavobacteriaceae</taxon>
        <taxon>Flavobacterium</taxon>
    </lineage>
</organism>
<evidence type="ECO:0000313" key="2">
    <source>
        <dbReference type="EMBL" id="QEE48428.1"/>
    </source>
</evidence>
<name>A0A5B9FRR8_9FLAO</name>
<dbReference type="InterPro" id="IPR021428">
    <property type="entry name" value="DUF3078"/>
</dbReference>
<dbReference type="Proteomes" id="UP000321222">
    <property type="component" value="Chromosome"/>
</dbReference>
<gene>
    <name evidence="2" type="ORF">FUA48_02200</name>
</gene>
<dbReference type="EMBL" id="CP042831">
    <property type="protein sequence ID" value="QEE48428.1"/>
    <property type="molecule type" value="Genomic_DNA"/>
</dbReference>
<dbReference type="AlphaFoldDB" id="A0A5B9FRR8"/>
<feature type="chain" id="PRO_5022898743" evidence="1">
    <location>
        <begin position="21"/>
        <end position="315"/>
    </location>
</feature>
<evidence type="ECO:0000256" key="1">
    <source>
        <dbReference type="SAM" id="SignalP"/>
    </source>
</evidence>
<keyword evidence="3" id="KW-1185">Reference proteome</keyword>